<keyword evidence="2" id="KW-1185">Reference proteome</keyword>
<accession>A0ABQ2E192</accession>
<proteinExistence type="predicted"/>
<sequence>MPTVDQAIANAARLLERAEIDPNPQQMATYDAIAASWIQLASLLMEKERV</sequence>
<comment type="caution">
    <text evidence="1">The sequence shown here is derived from an EMBL/GenBank/DDBJ whole genome shotgun (WGS) entry which is preliminary data.</text>
</comment>
<protein>
    <submittedName>
        <fullName evidence="1">Uncharacterized protein</fullName>
    </submittedName>
</protein>
<organism evidence="1 2">
    <name type="scientific">Streptomyces camponoticapitis</name>
    <dbReference type="NCBI Taxonomy" id="1616125"/>
    <lineage>
        <taxon>Bacteria</taxon>
        <taxon>Bacillati</taxon>
        <taxon>Actinomycetota</taxon>
        <taxon>Actinomycetes</taxon>
        <taxon>Kitasatosporales</taxon>
        <taxon>Streptomycetaceae</taxon>
        <taxon>Streptomyces</taxon>
    </lineage>
</organism>
<gene>
    <name evidence="1" type="ORF">GCM10011583_11900</name>
</gene>
<evidence type="ECO:0000313" key="1">
    <source>
        <dbReference type="EMBL" id="GGJ82004.1"/>
    </source>
</evidence>
<reference evidence="2" key="1">
    <citation type="journal article" date="2019" name="Int. J. Syst. Evol. Microbiol.">
        <title>The Global Catalogue of Microorganisms (GCM) 10K type strain sequencing project: providing services to taxonomists for standard genome sequencing and annotation.</title>
        <authorList>
            <consortium name="The Broad Institute Genomics Platform"/>
            <consortium name="The Broad Institute Genome Sequencing Center for Infectious Disease"/>
            <person name="Wu L."/>
            <person name="Ma J."/>
        </authorList>
    </citation>
    <scope>NUCLEOTIDE SEQUENCE [LARGE SCALE GENOMIC DNA]</scope>
    <source>
        <strain evidence="2">CGMCC 4.7275</strain>
    </source>
</reference>
<evidence type="ECO:0000313" key="2">
    <source>
        <dbReference type="Proteomes" id="UP000660265"/>
    </source>
</evidence>
<name>A0ABQ2E192_9ACTN</name>
<dbReference type="EMBL" id="BMMV01000003">
    <property type="protein sequence ID" value="GGJ82004.1"/>
    <property type="molecule type" value="Genomic_DNA"/>
</dbReference>
<dbReference type="Proteomes" id="UP000660265">
    <property type="component" value="Unassembled WGS sequence"/>
</dbReference>